<dbReference type="EMBL" id="JAVREL010000012">
    <property type="protein sequence ID" value="MDT0344927.1"/>
    <property type="molecule type" value="Genomic_DNA"/>
</dbReference>
<proteinExistence type="predicted"/>
<evidence type="ECO:0000313" key="2">
    <source>
        <dbReference type="Proteomes" id="UP001183246"/>
    </source>
</evidence>
<reference evidence="2" key="1">
    <citation type="submission" date="2023-07" db="EMBL/GenBank/DDBJ databases">
        <title>30 novel species of actinomycetes from the DSMZ collection.</title>
        <authorList>
            <person name="Nouioui I."/>
        </authorList>
    </citation>
    <scope>NUCLEOTIDE SEQUENCE [LARGE SCALE GENOMIC DNA]</scope>
    <source>
        <strain evidence="2">DSM 44938</strain>
    </source>
</reference>
<name>A0ABU2MTG5_9ACTN</name>
<dbReference type="RefSeq" id="WP_311706061.1">
    <property type="nucleotide sequence ID" value="NZ_JAVREL010000012.1"/>
</dbReference>
<organism evidence="1 2">
    <name type="scientific">Streptomyces litchfieldiae</name>
    <dbReference type="NCBI Taxonomy" id="3075543"/>
    <lineage>
        <taxon>Bacteria</taxon>
        <taxon>Bacillati</taxon>
        <taxon>Actinomycetota</taxon>
        <taxon>Actinomycetes</taxon>
        <taxon>Kitasatosporales</taxon>
        <taxon>Streptomycetaceae</taxon>
        <taxon>Streptomyces</taxon>
    </lineage>
</organism>
<sequence length="146" mass="15971">MTRQTADTGHRAAGRDSGTALRGVTVVCHQYPPWSLGGPAEYTERFVHRALGDHPGLAPTPHTLNGRGDLPHRERHGDLTIRRHRLPRGLKRRVVAPRDHTSAAGRAAVGLALLLFDAATFATLCRARRRAGLALCRRALAGGWRR</sequence>
<comment type="caution">
    <text evidence="1">The sequence shown here is derived from an EMBL/GenBank/DDBJ whole genome shotgun (WGS) entry which is preliminary data.</text>
</comment>
<gene>
    <name evidence="1" type="ORF">RM590_20255</name>
</gene>
<evidence type="ECO:0008006" key="3">
    <source>
        <dbReference type="Google" id="ProtNLM"/>
    </source>
</evidence>
<dbReference type="Proteomes" id="UP001183246">
    <property type="component" value="Unassembled WGS sequence"/>
</dbReference>
<protein>
    <recommendedName>
        <fullName evidence="3">Glycosyltransferase</fullName>
    </recommendedName>
</protein>
<keyword evidence="2" id="KW-1185">Reference proteome</keyword>
<accession>A0ABU2MTG5</accession>
<evidence type="ECO:0000313" key="1">
    <source>
        <dbReference type="EMBL" id="MDT0344927.1"/>
    </source>
</evidence>